<reference evidence="2" key="1">
    <citation type="journal article" date="2022" name="Mol. Ecol. Resour.">
        <title>The genomes of chicory, endive, great burdock and yacon provide insights into Asteraceae palaeo-polyploidization history and plant inulin production.</title>
        <authorList>
            <person name="Fan W."/>
            <person name="Wang S."/>
            <person name="Wang H."/>
            <person name="Wang A."/>
            <person name="Jiang F."/>
            <person name="Liu H."/>
            <person name="Zhao H."/>
            <person name="Xu D."/>
            <person name="Zhang Y."/>
        </authorList>
    </citation>
    <scope>NUCLEOTIDE SEQUENCE [LARGE SCALE GENOMIC DNA]</scope>
    <source>
        <strain evidence="2">cv. Yunnan</strain>
    </source>
</reference>
<name>A0ACB9GP88_9ASTR</name>
<evidence type="ECO:0000313" key="1">
    <source>
        <dbReference type="EMBL" id="KAI3784993.1"/>
    </source>
</evidence>
<keyword evidence="2" id="KW-1185">Reference proteome</keyword>
<organism evidence="1 2">
    <name type="scientific">Smallanthus sonchifolius</name>
    <dbReference type="NCBI Taxonomy" id="185202"/>
    <lineage>
        <taxon>Eukaryota</taxon>
        <taxon>Viridiplantae</taxon>
        <taxon>Streptophyta</taxon>
        <taxon>Embryophyta</taxon>
        <taxon>Tracheophyta</taxon>
        <taxon>Spermatophyta</taxon>
        <taxon>Magnoliopsida</taxon>
        <taxon>eudicotyledons</taxon>
        <taxon>Gunneridae</taxon>
        <taxon>Pentapetalae</taxon>
        <taxon>asterids</taxon>
        <taxon>campanulids</taxon>
        <taxon>Asterales</taxon>
        <taxon>Asteraceae</taxon>
        <taxon>Asteroideae</taxon>
        <taxon>Heliantheae alliance</taxon>
        <taxon>Millerieae</taxon>
        <taxon>Smallanthus</taxon>
    </lineage>
</organism>
<sequence>MIKSYATGNGMRLLILATDDGYDVISVSRSNDEESDDELNDTVDSSSYCKKGYKIPRVTVHCRNKDGICAMTSIAVIGLYIAYALPIFFRRRSGERSSTQKSKLMKIQSCAKKDYDDKIHPKA</sequence>
<dbReference type="EMBL" id="CM042031">
    <property type="protein sequence ID" value="KAI3784993.1"/>
    <property type="molecule type" value="Genomic_DNA"/>
</dbReference>
<evidence type="ECO:0000313" key="2">
    <source>
        <dbReference type="Proteomes" id="UP001056120"/>
    </source>
</evidence>
<dbReference type="Proteomes" id="UP001056120">
    <property type="component" value="Linkage Group LG14"/>
</dbReference>
<comment type="caution">
    <text evidence="1">The sequence shown here is derived from an EMBL/GenBank/DDBJ whole genome shotgun (WGS) entry which is preliminary data.</text>
</comment>
<proteinExistence type="predicted"/>
<gene>
    <name evidence="1" type="ORF">L1987_44101</name>
</gene>
<reference evidence="1 2" key="2">
    <citation type="journal article" date="2022" name="Mol. Ecol. Resour.">
        <title>The genomes of chicory, endive, great burdock and yacon provide insights into Asteraceae paleo-polyploidization history and plant inulin production.</title>
        <authorList>
            <person name="Fan W."/>
            <person name="Wang S."/>
            <person name="Wang H."/>
            <person name="Wang A."/>
            <person name="Jiang F."/>
            <person name="Liu H."/>
            <person name="Zhao H."/>
            <person name="Xu D."/>
            <person name="Zhang Y."/>
        </authorList>
    </citation>
    <scope>NUCLEOTIDE SEQUENCE [LARGE SCALE GENOMIC DNA]</scope>
    <source>
        <strain evidence="2">cv. Yunnan</strain>
        <tissue evidence="1">Leaves</tissue>
    </source>
</reference>
<protein>
    <submittedName>
        <fullName evidence="1">Uncharacterized protein</fullName>
    </submittedName>
</protein>
<accession>A0ACB9GP88</accession>